<dbReference type="CDD" id="cd00118">
    <property type="entry name" value="LysM"/>
    <property type="match status" value="1"/>
</dbReference>
<protein>
    <recommendedName>
        <fullName evidence="3">Potassium binding protein Kbp</fullName>
    </recommendedName>
</protein>
<proteinExistence type="predicted"/>
<evidence type="ECO:0000313" key="7">
    <source>
        <dbReference type="Proteomes" id="UP000262257"/>
    </source>
</evidence>
<comment type="subcellular location">
    <subcellularLocation>
        <location evidence="1">Cytoplasm</location>
    </subcellularLocation>
</comment>
<dbReference type="SUPFAM" id="SSF54106">
    <property type="entry name" value="LysM domain"/>
    <property type="match status" value="1"/>
</dbReference>
<dbReference type="PROSITE" id="PS51782">
    <property type="entry name" value="LYSM"/>
    <property type="match status" value="1"/>
</dbReference>
<evidence type="ECO:0000256" key="2">
    <source>
        <dbReference type="ARBA" id="ARBA00022490"/>
    </source>
</evidence>
<evidence type="ECO:0000256" key="3">
    <source>
        <dbReference type="ARBA" id="ARBA00072219"/>
    </source>
</evidence>
<evidence type="ECO:0000256" key="4">
    <source>
        <dbReference type="SAM" id="MobiDB-lite"/>
    </source>
</evidence>
<comment type="caution">
    <text evidence="6">The sequence shown here is derived from an EMBL/GenBank/DDBJ whole genome shotgun (WGS) entry which is preliminary data.</text>
</comment>
<dbReference type="Gene3D" id="3.10.350.10">
    <property type="entry name" value="LysM domain"/>
    <property type="match status" value="1"/>
</dbReference>
<sequence>MGLFDFVKGIGKKNEAKVEQHQAATPANSAPQAAPQAPPKAAEPSAQQIANQLLAHVKSLGLGVEGLSVSYNSNTDLATIKGQVKSQADREKIILAVGNIDHVAQVDDQMTVATPEPQSKFYTVKSGDSLSKISKEFYGDANQYNKIFEANRPLLKNADDIYPGQVLRIPQ</sequence>
<feature type="region of interest" description="Disordered" evidence="4">
    <location>
        <begin position="15"/>
        <end position="45"/>
    </location>
</feature>
<dbReference type="EMBL" id="DPXL01000092">
    <property type="protein sequence ID" value="HCM31404.1"/>
    <property type="molecule type" value="Genomic_DNA"/>
</dbReference>
<dbReference type="NCBIfam" id="NF008399">
    <property type="entry name" value="PRK11198.1"/>
    <property type="match status" value="1"/>
</dbReference>
<dbReference type="GO" id="GO:0005737">
    <property type="term" value="C:cytoplasm"/>
    <property type="evidence" value="ECO:0007669"/>
    <property type="project" value="UniProtKB-SubCell"/>
</dbReference>
<feature type="compositionally biased region" description="Low complexity" evidence="4">
    <location>
        <begin position="22"/>
        <end position="45"/>
    </location>
</feature>
<dbReference type="Proteomes" id="UP000262257">
    <property type="component" value="Unassembled WGS sequence"/>
</dbReference>
<reference evidence="6 7" key="1">
    <citation type="journal article" date="2018" name="Nat. Biotechnol.">
        <title>A standardized bacterial taxonomy based on genome phylogeny substantially revises the tree of life.</title>
        <authorList>
            <person name="Parks D.H."/>
            <person name="Chuvochina M."/>
            <person name="Waite D.W."/>
            <person name="Rinke C."/>
            <person name="Skarshewski A."/>
            <person name="Chaumeil P.A."/>
            <person name="Hugenholtz P."/>
        </authorList>
    </citation>
    <scope>NUCLEOTIDE SEQUENCE [LARGE SCALE GENOMIC DNA]</scope>
    <source>
        <strain evidence="6">UBA10045</strain>
    </source>
</reference>
<dbReference type="Pfam" id="PF01476">
    <property type="entry name" value="LysM"/>
    <property type="match status" value="1"/>
</dbReference>
<name>A0A3D3G114_ACIRA</name>
<dbReference type="Pfam" id="PF04972">
    <property type="entry name" value="BON"/>
    <property type="match status" value="1"/>
</dbReference>
<dbReference type="PANTHER" id="PTHR34700">
    <property type="entry name" value="POTASSIUM BINDING PROTEIN KBP"/>
    <property type="match status" value="1"/>
</dbReference>
<keyword evidence="2" id="KW-0963">Cytoplasm</keyword>
<dbReference type="InterPro" id="IPR007055">
    <property type="entry name" value="BON_dom"/>
</dbReference>
<dbReference type="FunFam" id="3.10.350.10:FF:000001">
    <property type="entry name" value="Peptidoglycan-binding protein LysM"/>
    <property type="match status" value="1"/>
</dbReference>
<gene>
    <name evidence="6" type="ORF">DIC32_07435</name>
</gene>
<dbReference type="PANTHER" id="PTHR34700:SF8">
    <property type="entry name" value="POTASSIUM BINDING PROTEIN KBP"/>
    <property type="match status" value="1"/>
</dbReference>
<dbReference type="InterPro" id="IPR018392">
    <property type="entry name" value="LysM"/>
</dbReference>
<dbReference type="InterPro" id="IPR052196">
    <property type="entry name" value="Bact_Kbp"/>
</dbReference>
<dbReference type="InterPro" id="IPR036779">
    <property type="entry name" value="LysM_dom_sf"/>
</dbReference>
<accession>A0A3D3G114</accession>
<feature type="domain" description="LysM" evidence="5">
    <location>
        <begin position="120"/>
        <end position="169"/>
    </location>
</feature>
<organism evidence="6 7">
    <name type="scientific">Acinetobacter radioresistens</name>
    <dbReference type="NCBI Taxonomy" id="40216"/>
    <lineage>
        <taxon>Bacteria</taxon>
        <taxon>Pseudomonadati</taxon>
        <taxon>Pseudomonadota</taxon>
        <taxon>Gammaproteobacteria</taxon>
        <taxon>Moraxellales</taxon>
        <taxon>Moraxellaceae</taxon>
        <taxon>Acinetobacter</taxon>
    </lineage>
</organism>
<evidence type="ECO:0000313" key="6">
    <source>
        <dbReference type="EMBL" id="HCM31404.1"/>
    </source>
</evidence>
<dbReference type="RefSeq" id="WP_005018880.1">
    <property type="nucleotide sequence ID" value="NZ_CABKOV010000017.1"/>
</dbReference>
<evidence type="ECO:0000259" key="5">
    <source>
        <dbReference type="PROSITE" id="PS51782"/>
    </source>
</evidence>
<evidence type="ECO:0000256" key="1">
    <source>
        <dbReference type="ARBA" id="ARBA00004496"/>
    </source>
</evidence>
<dbReference type="SMART" id="SM00257">
    <property type="entry name" value="LysM"/>
    <property type="match status" value="1"/>
</dbReference>
<dbReference type="AlphaFoldDB" id="A0A3D3G114"/>